<name>A0A8J2JK67_9HEXA</name>
<evidence type="ECO:0000313" key="2">
    <source>
        <dbReference type="Proteomes" id="UP000708208"/>
    </source>
</evidence>
<evidence type="ECO:0000313" key="1">
    <source>
        <dbReference type="EMBL" id="CAG7720427.1"/>
    </source>
</evidence>
<feature type="non-terminal residue" evidence="1">
    <location>
        <position position="59"/>
    </location>
</feature>
<keyword evidence="2" id="KW-1185">Reference proteome</keyword>
<organism evidence="1 2">
    <name type="scientific">Allacma fusca</name>
    <dbReference type="NCBI Taxonomy" id="39272"/>
    <lineage>
        <taxon>Eukaryota</taxon>
        <taxon>Metazoa</taxon>
        <taxon>Ecdysozoa</taxon>
        <taxon>Arthropoda</taxon>
        <taxon>Hexapoda</taxon>
        <taxon>Collembola</taxon>
        <taxon>Symphypleona</taxon>
        <taxon>Sminthuridae</taxon>
        <taxon>Allacma</taxon>
    </lineage>
</organism>
<dbReference type="EMBL" id="CAJVCH010070484">
    <property type="protein sequence ID" value="CAG7720427.1"/>
    <property type="molecule type" value="Genomic_DNA"/>
</dbReference>
<protein>
    <submittedName>
        <fullName evidence="1">Uncharacterized protein</fullName>
    </submittedName>
</protein>
<gene>
    <name evidence="1" type="ORF">AFUS01_LOCUS9704</name>
</gene>
<reference evidence="1" key="1">
    <citation type="submission" date="2021-06" db="EMBL/GenBank/DDBJ databases">
        <authorList>
            <person name="Hodson N. C."/>
            <person name="Mongue J. A."/>
            <person name="Jaron S. K."/>
        </authorList>
    </citation>
    <scope>NUCLEOTIDE SEQUENCE</scope>
</reference>
<sequence>MNNEVTEVGDNHMTLMRIPTTTAENTTNPRPLPRTLEMQGVTTTRDLVKGKENLKIPKK</sequence>
<dbReference type="AlphaFoldDB" id="A0A8J2JK67"/>
<proteinExistence type="predicted"/>
<dbReference type="Proteomes" id="UP000708208">
    <property type="component" value="Unassembled WGS sequence"/>
</dbReference>
<accession>A0A8J2JK67</accession>
<comment type="caution">
    <text evidence="1">The sequence shown here is derived from an EMBL/GenBank/DDBJ whole genome shotgun (WGS) entry which is preliminary data.</text>
</comment>